<organism evidence="3 4">
    <name type="scientific">Paracoccus jeotgali</name>
    <dbReference type="NCBI Taxonomy" id="2065379"/>
    <lineage>
        <taxon>Bacteria</taxon>
        <taxon>Pseudomonadati</taxon>
        <taxon>Pseudomonadota</taxon>
        <taxon>Alphaproteobacteria</taxon>
        <taxon>Rhodobacterales</taxon>
        <taxon>Paracoccaceae</taxon>
        <taxon>Paracoccus</taxon>
    </lineage>
</organism>
<dbReference type="InterPro" id="IPR023210">
    <property type="entry name" value="NADP_OxRdtase_dom"/>
</dbReference>
<dbReference type="KEGG" id="paru:CYR75_13035"/>
<evidence type="ECO:0000313" key="3">
    <source>
        <dbReference type="EMBL" id="AUM75086.1"/>
    </source>
</evidence>
<dbReference type="PANTHER" id="PTHR43364">
    <property type="entry name" value="NADH-SPECIFIC METHYLGLYOXAL REDUCTASE-RELATED"/>
    <property type="match status" value="1"/>
</dbReference>
<keyword evidence="1" id="KW-0560">Oxidoreductase</keyword>
<dbReference type="Pfam" id="PF00248">
    <property type="entry name" value="Aldo_ket_red"/>
    <property type="match status" value="1"/>
</dbReference>
<gene>
    <name evidence="3" type="ORF">CYR75_13035</name>
</gene>
<accession>A0A2K9MJ81</accession>
<protein>
    <submittedName>
        <fullName evidence="3">Aldo/keto reductase</fullName>
    </submittedName>
</protein>
<name>A0A2K9MJ81_9RHOB</name>
<reference evidence="4" key="1">
    <citation type="submission" date="2017-12" db="EMBL/GenBank/DDBJ databases">
        <title>Genomic analysis of Paracoccus sp. CBA4604.</title>
        <authorList>
            <person name="Roh S.W."/>
            <person name="Kim J.Y."/>
            <person name="Kim J.S."/>
        </authorList>
    </citation>
    <scope>NUCLEOTIDE SEQUENCE [LARGE SCALE GENOMIC DNA]</scope>
    <source>
        <strain evidence="4">CBA4604</strain>
    </source>
</reference>
<evidence type="ECO:0000313" key="4">
    <source>
        <dbReference type="Proteomes" id="UP000234882"/>
    </source>
</evidence>
<dbReference type="OrthoDB" id="9803483at2"/>
<dbReference type="AlphaFoldDB" id="A0A2K9MJ81"/>
<dbReference type="EMBL" id="CP025583">
    <property type="protein sequence ID" value="AUM75086.1"/>
    <property type="molecule type" value="Genomic_DNA"/>
</dbReference>
<dbReference type="SUPFAM" id="SSF51430">
    <property type="entry name" value="NAD(P)-linked oxidoreductase"/>
    <property type="match status" value="1"/>
</dbReference>
<dbReference type="GO" id="GO:0016491">
    <property type="term" value="F:oxidoreductase activity"/>
    <property type="evidence" value="ECO:0007669"/>
    <property type="project" value="UniProtKB-KW"/>
</dbReference>
<dbReference type="InterPro" id="IPR050523">
    <property type="entry name" value="AKR_Detox_Biosynth"/>
</dbReference>
<feature type="domain" description="NADP-dependent oxidoreductase" evidence="2">
    <location>
        <begin position="17"/>
        <end position="345"/>
    </location>
</feature>
<sequence length="352" mass="38345">MKRDMLGQSDIEVSAFCLGTMTFGNQTDQAESHAQIDRALDAGITFLDCAEMYPVNPVRDETAGRSEEIIGNWIARSSRRDQVQLATKITGNGSVVRDGAGYDGAAITAGIEASLRRLQVETIDLYQLHWPMRGSYSFRQNWGYDPSGQNRAQTLDHMAEVLDALAAARQAGKIRGFGLSNDTAWGTTRWIDVAEARGAPRVAAIQNEYSLLARLFDTDLAEVSVNENVTLLAYSPLAAGLLTGKYQDAAMPAGSRAAVDLASGGTGKLGGRKTPRAMQAVAAYHQLARDHGIDPIHMALAWLRTRPFHTIPILGATTLDQLSHQLDGLETQISPALRRAIDDLNRQWPLPY</sequence>
<proteinExistence type="predicted"/>
<dbReference type="Proteomes" id="UP000234882">
    <property type="component" value="Chromosome"/>
</dbReference>
<evidence type="ECO:0000259" key="2">
    <source>
        <dbReference type="Pfam" id="PF00248"/>
    </source>
</evidence>
<dbReference type="PANTHER" id="PTHR43364:SF4">
    <property type="entry name" value="NAD(P)-LINKED OXIDOREDUCTASE SUPERFAMILY PROTEIN"/>
    <property type="match status" value="1"/>
</dbReference>
<dbReference type="InterPro" id="IPR036812">
    <property type="entry name" value="NAD(P)_OxRdtase_dom_sf"/>
</dbReference>
<dbReference type="Gene3D" id="3.20.20.100">
    <property type="entry name" value="NADP-dependent oxidoreductase domain"/>
    <property type="match status" value="1"/>
</dbReference>
<dbReference type="RefSeq" id="WP_101500431.1">
    <property type="nucleotide sequence ID" value="NZ_CP025583.1"/>
</dbReference>
<keyword evidence="4" id="KW-1185">Reference proteome</keyword>
<evidence type="ECO:0000256" key="1">
    <source>
        <dbReference type="ARBA" id="ARBA00023002"/>
    </source>
</evidence>